<protein>
    <recommendedName>
        <fullName evidence="5">Treponemal membrane protein B</fullName>
    </recommendedName>
</protein>
<feature type="compositionally biased region" description="Basic and acidic residues" evidence="2">
    <location>
        <begin position="87"/>
        <end position="112"/>
    </location>
</feature>
<evidence type="ECO:0000313" key="3">
    <source>
        <dbReference type="EMBL" id="RAK58317.1"/>
    </source>
</evidence>
<keyword evidence="1" id="KW-0175">Coiled coil</keyword>
<organism evidence="3 4">
    <name type="scientific">Phenylobacterium hankyongense</name>
    <dbReference type="NCBI Taxonomy" id="1813876"/>
    <lineage>
        <taxon>Bacteria</taxon>
        <taxon>Pseudomonadati</taxon>
        <taxon>Pseudomonadota</taxon>
        <taxon>Alphaproteobacteria</taxon>
        <taxon>Caulobacterales</taxon>
        <taxon>Caulobacteraceae</taxon>
        <taxon>Phenylobacterium</taxon>
    </lineage>
</organism>
<evidence type="ECO:0000313" key="4">
    <source>
        <dbReference type="Proteomes" id="UP000249842"/>
    </source>
</evidence>
<accession>A0A328AUL7</accession>
<feature type="region of interest" description="Disordered" evidence="2">
    <location>
        <begin position="87"/>
        <end position="119"/>
    </location>
</feature>
<dbReference type="RefSeq" id="WP_111455589.1">
    <property type="nucleotide sequence ID" value="NZ_QFYP01000001.1"/>
</dbReference>
<sequence>MNEIQKTGYAERLKTAADAKKALLEKFKPKPTVTDPLFAERAAMKAAELDRVRDERAVAKADAKQAAADAEEAARQAEADVAAAALDAKRGERKERKALTKAEAQAKRDARYAARKARQ</sequence>
<evidence type="ECO:0008006" key="5">
    <source>
        <dbReference type="Google" id="ProtNLM"/>
    </source>
</evidence>
<name>A0A328AUL7_9CAUL</name>
<dbReference type="EMBL" id="QFYP01000001">
    <property type="protein sequence ID" value="RAK58317.1"/>
    <property type="molecule type" value="Genomic_DNA"/>
</dbReference>
<proteinExistence type="predicted"/>
<gene>
    <name evidence="3" type="ORF">DJ021_00060</name>
</gene>
<dbReference type="Proteomes" id="UP000249842">
    <property type="component" value="Unassembled WGS sequence"/>
</dbReference>
<keyword evidence="4" id="KW-1185">Reference proteome</keyword>
<dbReference type="InterPro" id="IPR045510">
    <property type="entry name" value="DUF6481"/>
</dbReference>
<evidence type="ECO:0000256" key="2">
    <source>
        <dbReference type="SAM" id="MobiDB-lite"/>
    </source>
</evidence>
<evidence type="ECO:0000256" key="1">
    <source>
        <dbReference type="SAM" id="Coils"/>
    </source>
</evidence>
<comment type="caution">
    <text evidence="3">The sequence shown here is derived from an EMBL/GenBank/DDBJ whole genome shotgun (WGS) entry which is preliminary data.</text>
</comment>
<feature type="coiled-coil region" evidence="1">
    <location>
        <begin position="49"/>
        <end position="87"/>
    </location>
</feature>
<dbReference type="Pfam" id="PF20089">
    <property type="entry name" value="DUF6481"/>
    <property type="match status" value="1"/>
</dbReference>
<dbReference type="AlphaFoldDB" id="A0A328AUL7"/>
<reference evidence="4" key="1">
    <citation type="submission" date="2018-05" db="EMBL/GenBank/DDBJ databases">
        <authorList>
            <person name="Li X."/>
        </authorList>
    </citation>
    <scope>NUCLEOTIDE SEQUENCE [LARGE SCALE GENOMIC DNA]</scope>
    <source>
        <strain evidence="4">HKS-05</strain>
    </source>
</reference>